<evidence type="ECO:0000256" key="1">
    <source>
        <dbReference type="SAM" id="SignalP"/>
    </source>
</evidence>
<keyword evidence="3" id="KW-1185">Reference proteome</keyword>
<dbReference type="Gene3D" id="3.40.710.10">
    <property type="entry name" value="DD-peptidase/beta-lactamase superfamily"/>
    <property type="match status" value="1"/>
</dbReference>
<sequence>MNTPMNKLLAAALAAAGMAAAHATPTLNQRITAATQTAHQHADCTAIAPFYWEVGGAQTRLAGDSVLSTSDPTVVDANTLMNIASASKWMFASYVVQRQGTLTQAGIDLLTFTSGFTNFKICLPGQTVGSCLDMGQNGVRSDDTIGHFFYNGGHMQKHASLLGLGDMDNTALAHEIRTQLGLDVQLSYSQPQPAGGVVTTASDYARFLRKILTGTLAMKQYLATPSVCTHQDPVKCPSAMHSPTDQAWHYGLGHWIEDDYANGDDGAFSSAGAFGFYPWIDAGKTWYGVVARRTDDAGEGFESQQCGKQIRRAWVTGVVQH</sequence>
<evidence type="ECO:0000313" key="2">
    <source>
        <dbReference type="EMBL" id="RQP24208.1"/>
    </source>
</evidence>
<reference evidence="2 3" key="2">
    <citation type="submission" date="2018-12" db="EMBL/GenBank/DDBJ databases">
        <title>Rhizobacter gummiphilus sp. nov., a rubber-degrading bacterium isolated from the soil of a botanical garden in Japan.</title>
        <authorList>
            <person name="Shunsuke S.S."/>
        </authorList>
    </citation>
    <scope>NUCLEOTIDE SEQUENCE [LARGE SCALE GENOMIC DNA]</scope>
    <source>
        <strain evidence="2 3">S-16</strain>
    </source>
</reference>
<gene>
    <name evidence="2" type="ORF">DZC73_12885</name>
</gene>
<feature type="chain" id="PRO_5018306997" evidence="1">
    <location>
        <begin position="24"/>
        <end position="321"/>
    </location>
</feature>
<dbReference type="OrthoDB" id="8924956at2"/>
<dbReference type="EMBL" id="QUSW01000003">
    <property type="protein sequence ID" value="RQP24208.1"/>
    <property type="molecule type" value="Genomic_DNA"/>
</dbReference>
<reference evidence="2 3" key="1">
    <citation type="submission" date="2018-08" db="EMBL/GenBank/DDBJ databases">
        <authorList>
            <person name="Khan S.A."/>
            <person name="Jeon C.O."/>
            <person name="Chun B.H."/>
            <person name="Jeong S.E."/>
        </authorList>
    </citation>
    <scope>NUCLEOTIDE SEQUENCE [LARGE SCALE GENOMIC DNA]</scope>
    <source>
        <strain evidence="2 3">S-16</strain>
    </source>
</reference>
<protein>
    <submittedName>
        <fullName evidence="2">Uncharacterized protein</fullName>
    </submittedName>
</protein>
<feature type="signal peptide" evidence="1">
    <location>
        <begin position="1"/>
        <end position="23"/>
    </location>
</feature>
<dbReference type="SUPFAM" id="SSF56601">
    <property type="entry name" value="beta-lactamase/transpeptidase-like"/>
    <property type="match status" value="1"/>
</dbReference>
<organism evidence="2 3">
    <name type="scientific">Piscinibacter terrae</name>
    <dbReference type="NCBI Taxonomy" id="2496871"/>
    <lineage>
        <taxon>Bacteria</taxon>
        <taxon>Pseudomonadati</taxon>
        <taxon>Pseudomonadota</taxon>
        <taxon>Betaproteobacteria</taxon>
        <taxon>Burkholderiales</taxon>
        <taxon>Sphaerotilaceae</taxon>
        <taxon>Piscinibacter</taxon>
    </lineage>
</organism>
<dbReference type="InterPro" id="IPR012338">
    <property type="entry name" value="Beta-lactam/transpept-like"/>
</dbReference>
<evidence type="ECO:0000313" key="3">
    <source>
        <dbReference type="Proteomes" id="UP000267464"/>
    </source>
</evidence>
<name>A0A3N7HPR7_9BURK</name>
<proteinExistence type="predicted"/>
<dbReference type="RefSeq" id="WP_124540685.1">
    <property type="nucleotide sequence ID" value="NZ_QUSW01000003.1"/>
</dbReference>
<comment type="caution">
    <text evidence="2">The sequence shown here is derived from an EMBL/GenBank/DDBJ whole genome shotgun (WGS) entry which is preliminary data.</text>
</comment>
<accession>A0A3N7HPR7</accession>
<keyword evidence="1" id="KW-0732">Signal</keyword>
<dbReference type="AlphaFoldDB" id="A0A3N7HPR7"/>
<dbReference type="Proteomes" id="UP000267464">
    <property type="component" value="Unassembled WGS sequence"/>
</dbReference>